<feature type="compositionally biased region" description="Polar residues" evidence="1">
    <location>
        <begin position="79"/>
        <end position="88"/>
    </location>
</feature>
<evidence type="ECO:0000256" key="1">
    <source>
        <dbReference type="SAM" id="MobiDB-lite"/>
    </source>
</evidence>
<reference evidence="2 3" key="1">
    <citation type="journal article" date="2008" name="Proc. Natl. Acad. Sci. U.S.A.">
        <title>The genome of Cyanothece 51142, a unicellular diazotrophic cyanobacterium important in the marine nitrogen cycle.</title>
        <authorList>
            <person name="Welsh E.A."/>
            <person name="Liberton M."/>
            <person name="Stoeckel J."/>
            <person name="Loh T."/>
            <person name="Elvitigala T."/>
            <person name="Wang C."/>
            <person name="Wollam A."/>
            <person name="Fulton R.S."/>
            <person name="Clifton S.W."/>
            <person name="Jacobs J.M."/>
            <person name="Aurora R."/>
            <person name="Ghosh B.K."/>
            <person name="Sherman L.A."/>
            <person name="Smith R.D."/>
            <person name="Wilson R.K."/>
            <person name="Pakrasi H.B."/>
        </authorList>
    </citation>
    <scope>NUCLEOTIDE SEQUENCE [LARGE SCALE GENOMIC DNA]</scope>
    <source>
        <strain evidence="3">ATCC 51142 / BH68</strain>
    </source>
</reference>
<dbReference type="HOGENOM" id="CLU_1114364_0_0_3"/>
<proteinExistence type="predicted"/>
<evidence type="ECO:0000313" key="3">
    <source>
        <dbReference type="Proteomes" id="UP000001203"/>
    </source>
</evidence>
<accession>B1X0U8</accession>
<feature type="region of interest" description="Disordered" evidence="1">
    <location>
        <begin position="48"/>
        <end position="129"/>
    </location>
</feature>
<sequence>MMLKISDSLLTKTTQQVTRFPSCLRQFSTMIGCLLLTVGSTSVGLAQTTSNRELPPPPMPKMVSPQPSSNQVRPMSVEVTPTNDSSTPIKEYTFEAPQTLPAQSFDDDQSTSEIKTINPESSTVSQPTQTPSFYRVQVSGQNSSLLSQVKMVEPMAFIRQSEGVIHAGMFQHSQQAQQRVQELKNKGVNATVVPVYQNTNTSLSVQMQP</sequence>
<keyword evidence="3" id="KW-1185">Reference proteome</keyword>
<dbReference type="EMBL" id="CP000806">
    <property type="protein sequence ID" value="ACB52987.1"/>
    <property type="molecule type" value="Genomic_DNA"/>
</dbReference>
<dbReference type="AlphaFoldDB" id="B1X0U8"/>
<feature type="compositionally biased region" description="Polar residues" evidence="1">
    <location>
        <begin position="111"/>
        <end position="120"/>
    </location>
</feature>
<dbReference type="KEGG" id="cyt:cce_3639"/>
<evidence type="ECO:0008006" key="4">
    <source>
        <dbReference type="Google" id="ProtNLM"/>
    </source>
</evidence>
<dbReference type="STRING" id="43989.cce_3639"/>
<dbReference type="Proteomes" id="UP000001203">
    <property type="component" value="Chromosome circular"/>
</dbReference>
<organism evidence="2 3">
    <name type="scientific">Crocosphaera subtropica (strain ATCC 51142 / BH68)</name>
    <name type="common">Cyanothece sp. (strain ATCC 51142)</name>
    <dbReference type="NCBI Taxonomy" id="43989"/>
    <lineage>
        <taxon>Bacteria</taxon>
        <taxon>Bacillati</taxon>
        <taxon>Cyanobacteriota</taxon>
        <taxon>Cyanophyceae</taxon>
        <taxon>Oscillatoriophycideae</taxon>
        <taxon>Chroococcales</taxon>
        <taxon>Aphanothecaceae</taxon>
        <taxon>Crocosphaera</taxon>
        <taxon>Crocosphaera subtropica</taxon>
    </lineage>
</organism>
<gene>
    <name evidence="2" type="ordered locus">cce_3639</name>
</gene>
<protein>
    <recommendedName>
        <fullName evidence="4">SPOR domain-containing protein</fullName>
    </recommendedName>
</protein>
<evidence type="ECO:0000313" key="2">
    <source>
        <dbReference type="EMBL" id="ACB52987.1"/>
    </source>
</evidence>
<name>B1X0U8_CROS5</name>
<dbReference type="eggNOG" id="ENOG5033KU1">
    <property type="taxonomic scope" value="Bacteria"/>
</dbReference>